<dbReference type="PATRIC" id="fig|59750.3.peg.2919"/>
<name>A0A132PTN1_9MYCO</name>
<evidence type="ECO:0000313" key="2">
    <source>
        <dbReference type="Proteomes" id="UP000070612"/>
    </source>
</evidence>
<sequence length="81" mass="8662">MTAASYVPADPRTRSAKGWRARLGAMASRGEVDGPRVAEAKAALSWWKARGLLVDDLGVDPVRAESLLAVIFPEVAETVAR</sequence>
<keyword evidence="2" id="KW-1185">Reference proteome</keyword>
<organism evidence="1 2">
    <name type="scientific">Mycolicibacterium wolinskyi</name>
    <dbReference type="NCBI Taxonomy" id="59750"/>
    <lineage>
        <taxon>Bacteria</taxon>
        <taxon>Bacillati</taxon>
        <taxon>Actinomycetota</taxon>
        <taxon>Actinomycetes</taxon>
        <taxon>Mycobacteriales</taxon>
        <taxon>Mycobacteriaceae</taxon>
        <taxon>Mycolicibacterium</taxon>
    </lineage>
</organism>
<proteinExistence type="predicted"/>
<dbReference type="AlphaFoldDB" id="A0A132PTN1"/>
<dbReference type="Proteomes" id="UP000070612">
    <property type="component" value="Unassembled WGS sequence"/>
</dbReference>
<gene>
    <name evidence="1" type="ORF">AFM11_05185</name>
</gene>
<protein>
    <submittedName>
        <fullName evidence="1">Uncharacterized protein</fullName>
    </submittedName>
</protein>
<comment type="caution">
    <text evidence="1">The sequence shown here is derived from an EMBL/GenBank/DDBJ whole genome shotgun (WGS) entry which is preliminary data.</text>
</comment>
<accession>A0A132PTN1</accession>
<dbReference type="EMBL" id="LGTW01000002">
    <property type="protein sequence ID" value="KWX25624.1"/>
    <property type="molecule type" value="Genomic_DNA"/>
</dbReference>
<reference evidence="1 2" key="1">
    <citation type="submission" date="2015-07" db="EMBL/GenBank/DDBJ databases">
        <title>A draft genome sequence of Mycobacterium wolinskyi.</title>
        <authorList>
            <person name="de Man T.J."/>
            <person name="Perry K.A."/>
            <person name="Coulliette A.D."/>
            <person name="Jensen B."/>
            <person name="Toney N.C."/>
            <person name="Limbago B.M."/>
            <person name="Noble-Wang J."/>
        </authorList>
    </citation>
    <scope>NUCLEOTIDE SEQUENCE [LARGE SCALE GENOMIC DNA]</scope>
    <source>
        <strain evidence="1 2">CDC_01</strain>
    </source>
</reference>
<evidence type="ECO:0000313" key="1">
    <source>
        <dbReference type="EMBL" id="KWX25624.1"/>
    </source>
</evidence>
<dbReference type="RefSeq" id="WP_067844765.1">
    <property type="nucleotide sequence ID" value="NZ_LGTW01000002.1"/>
</dbReference>